<proteinExistence type="predicted"/>
<reference evidence="2" key="1">
    <citation type="journal article" date="2020" name="mSystems">
        <title>Genome- and Community-Level Interaction Insights into Carbon Utilization and Element Cycling Functions of Hydrothermarchaeota in Hydrothermal Sediment.</title>
        <authorList>
            <person name="Zhou Z."/>
            <person name="Liu Y."/>
            <person name="Xu W."/>
            <person name="Pan J."/>
            <person name="Luo Z.H."/>
            <person name="Li M."/>
        </authorList>
    </citation>
    <scope>NUCLEOTIDE SEQUENCE [LARGE SCALE GENOMIC DNA]</scope>
    <source>
        <strain evidence="2">SpSt-1071</strain>
    </source>
</reference>
<dbReference type="AlphaFoldDB" id="A0A7C5RER9"/>
<sequence>MSRAEEILERIEAEARMIRLEAARLMEAYRDDPRAFRERSRYLEGVADELYRLRAGLYEVNVALRRGKEDNSAEALRREFL</sequence>
<protein>
    <submittedName>
        <fullName evidence="2">Uncharacterized protein</fullName>
    </submittedName>
</protein>
<evidence type="ECO:0000256" key="1">
    <source>
        <dbReference type="SAM" id="Coils"/>
    </source>
</evidence>
<feature type="coiled-coil region" evidence="1">
    <location>
        <begin position="1"/>
        <end position="28"/>
    </location>
</feature>
<gene>
    <name evidence="2" type="ORF">ENM28_05775</name>
</gene>
<evidence type="ECO:0000313" key="2">
    <source>
        <dbReference type="EMBL" id="HHM68200.1"/>
    </source>
</evidence>
<keyword evidence="1" id="KW-0175">Coiled coil</keyword>
<organism evidence="2">
    <name type="scientific">Thermus caliditerrae</name>
    <dbReference type="NCBI Taxonomy" id="1330700"/>
    <lineage>
        <taxon>Bacteria</taxon>
        <taxon>Thermotogati</taxon>
        <taxon>Deinococcota</taxon>
        <taxon>Deinococci</taxon>
        <taxon>Thermales</taxon>
        <taxon>Thermaceae</taxon>
        <taxon>Thermus</taxon>
    </lineage>
</organism>
<name>A0A7C5RER9_9DEIN</name>
<accession>A0A7C5RER9</accession>
<comment type="caution">
    <text evidence="2">The sequence shown here is derived from an EMBL/GenBank/DDBJ whole genome shotgun (WGS) entry which is preliminary data.</text>
</comment>
<dbReference type="EMBL" id="DRXE01000217">
    <property type="protein sequence ID" value="HHM68200.1"/>
    <property type="molecule type" value="Genomic_DNA"/>
</dbReference>